<proteinExistence type="predicted"/>
<dbReference type="OrthoDB" id="1000870at2759"/>
<evidence type="ECO:0000313" key="1">
    <source>
        <dbReference type="EMBL" id="KAF8395505.1"/>
    </source>
</evidence>
<dbReference type="Proteomes" id="UP000655225">
    <property type="component" value="Unassembled WGS sequence"/>
</dbReference>
<accession>A0A834YXJ1</accession>
<dbReference type="Gene3D" id="1.10.510.10">
    <property type="entry name" value="Transferase(Phosphotransferase) domain 1"/>
    <property type="match status" value="1"/>
</dbReference>
<comment type="caution">
    <text evidence="1">The sequence shown here is derived from an EMBL/GenBank/DDBJ whole genome shotgun (WGS) entry which is preliminary data.</text>
</comment>
<sequence>MSPAPPLDLSSAYPTPRVIENDFQNQIMMEIDIRMINEAVMKEFIAVAELAKRCLELIGRERPTMKEVAAVLEHIRSIKPFHKETHPML</sequence>
<gene>
    <name evidence="1" type="ORF">HHK36_019452</name>
</gene>
<protein>
    <submittedName>
        <fullName evidence="1">Uncharacterized protein</fullName>
    </submittedName>
</protein>
<keyword evidence="2" id="KW-1185">Reference proteome</keyword>
<dbReference type="AlphaFoldDB" id="A0A834YXJ1"/>
<dbReference type="EMBL" id="JABCRI010000013">
    <property type="protein sequence ID" value="KAF8395505.1"/>
    <property type="molecule type" value="Genomic_DNA"/>
</dbReference>
<organism evidence="1 2">
    <name type="scientific">Tetracentron sinense</name>
    <name type="common">Spur-leaf</name>
    <dbReference type="NCBI Taxonomy" id="13715"/>
    <lineage>
        <taxon>Eukaryota</taxon>
        <taxon>Viridiplantae</taxon>
        <taxon>Streptophyta</taxon>
        <taxon>Embryophyta</taxon>
        <taxon>Tracheophyta</taxon>
        <taxon>Spermatophyta</taxon>
        <taxon>Magnoliopsida</taxon>
        <taxon>Trochodendrales</taxon>
        <taxon>Trochodendraceae</taxon>
        <taxon>Tetracentron</taxon>
    </lineage>
</organism>
<name>A0A834YXJ1_TETSI</name>
<reference evidence="1 2" key="1">
    <citation type="submission" date="2020-04" db="EMBL/GenBank/DDBJ databases">
        <title>Plant Genome Project.</title>
        <authorList>
            <person name="Zhang R.-G."/>
        </authorList>
    </citation>
    <scope>NUCLEOTIDE SEQUENCE [LARGE SCALE GENOMIC DNA]</scope>
    <source>
        <strain evidence="1">YNK0</strain>
        <tissue evidence="1">Leaf</tissue>
    </source>
</reference>
<evidence type="ECO:0000313" key="2">
    <source>
        <dbReference type="Proteomes" id="UP000655225"/>
    </source>
</evidence>